<evidence type="ECO:0000256" key="4">
    <source>
        <dbReference type="ARBA" id="ARBA00022989"/>
    </source>
</evidence>
<evidence type="ECO:0008006" key="8">
    <source>
        <dbReference type="Google" id="ProtNLM"/>
    </source>
</evidence>
<reference evidence="6" key="1">
    <citation type="submission" date="2022-12" db="EMBL/GenBank/DDBJ databases">
        <title>Reference genome sequencing for broad-spectrum identification of bacterial and archaeal isolates by mass spectrometry.</title>
        <authorList>
            <person name="Sekiguchi Y."/>
            <person name="Tourlousse D.M."/>
        </authorList>
    </citation>
    <scope>NUCLEOTIDE SEQUENCE</scope>
    <source>
        <strain evidence="6">ASRB1</strain>
    </source>
</reference>
<comment type="caution">
    <text evidence="6">The sequence shown here is derived from an EMBL/GenBank/DDBJ whole genome shotgun (WGS) entry which is preliminary data.</text>
</comment>
<evidence type="ECO:0000256" key="3">
    <source>
        <dbReference type="ARBA" id="ARBA00022692"/>
    </source>
</evidence>
<dbReference type="Gene3D" id="2.60.450.10">
    <property type="entry name" value="Lipopolysaccharide (LPS) transport protein A like domain"/>
    <property type="match status" value="1"/>
</dbReference>
<keyword evidence="3" id="KW-0812">Transmembrane</keyword>
<keyword evidence="5" id="KW-0472">Membrane</keyword>
<dbReference type="InterPro" id="IPR026265">
    <property type="entry name" value="LptC"/>
</dbReference>
<sequence length="195" mass="22010">MMSSRKLLQGLVLTLALGLTSVLMVGIWKGKTMKEQRVVEESEPTEAEMKLTDMEYTEMQEGNRIWTLKASEANYFQDEQKTLLTSVLLTLFLKSGEEIYLKSQKGILFAGTRNIELTDSVEATLPQGYTLSTEKAFYNHEARTIQSESLIHLTGPDVDLQGKRWQFHIPEREGIIEGGVRATVVFLPPKSQPSQ</sequence>
<keyword evidence="7" id="KW-1185">Reference proteome</keyword>
<keyword evidence="4" id="KW-1133">Transmembrane helix</keyword>
<evidence type="ECO:0000256" key="2">
    <source>
        <dbReference type="ARBA" id="ARBA00022519"/>
    </source>
</evidence>
<keyword evidence="2" id="KW-0997">Cell inner membrane</keyword>
<proteinExistence type="predicted"/>
<dbReference type="EMBL" id="BSDR01000001">
    <property type="protein sequence ID" value="GLI36198.1"/>
    <property type="molecule type" value="Genomic_DNA"/>
</dbReference>
<gene>
    <name evidence="6" type="ORF">DAMNIGENAA_36310</name>
</gene>
<dbReference type="GO" id="GO:0030288">
    <property type="term" value="C:outer membrane-bounded periplasmic space"/>
    <property type="evidence" value="ECO:0007669"/>
    <property type="project" value="TreeGrafter"/>
</dbReference>
<evidence type="ECO:0000256" key="1">
    <source>
        <dbReference type="ARBA" id="ARBA00022475"/>
    </source>
</evidence>
<dbReference type="GO" id="GO:0005886">
    <property type="term" value="C:plasma membrane"/>
    <property type="evidence" value="ECO:0007669"/>
    <property type="project" value="InterPro"/>
</dbReference>
<dbReference type="Pfam" id="PF06835">
    <property type="entry name" value="LptC"/>
    <property type="match status" value="1"/>
</dbReference>
<dbReference type="Proteomes" id="UP001144372">
    <property type="component" value="Unassembled WGS sequence"/>
</dbReference>
<dbReference type="GO" id="GO:0015221">
    <property type="term" value="F:lipopolysaccharide transmembrane transporter activity"/>
    <property type="evidence" value="ECO:0007669"/>
    <property type="project" value="InterPro"/>
</dbReference>
<dbReference type="AlphaFoldDB" id="A0A9W6FWN1"/>
<name>A0A9W6FWN1_9BACT</name>
<evidence type="ECO:0000256" key="5">
    <source>
        <dbReference type="ARBA" id="ARBA00023136"/>
    </source>
</evidence>
<evidence type="ECO:0000313" key="7">
    <source>
        <dbReference type="Proteomes" id="UP001144372"/>
    </source>
</evidence>
<dbReference type="PANTHER" id="PTHR37481:SF1">
    <property type="entry name" value="LIPOPOLYSACCHARIDE EXPORT SYSTEM PROTEIN LPTC"/>
    <property type="match status" value="1"/>
</dbReference>
<evidence type="ECO:0000313" key="6">
    <source>
        <dbReference type="EMBL" id="GLI36198.1"/>
    </source>
</evidence>
<dbReference type="InterPro" id="IPR010664">
    <property type="entry name" value="LipoPS_assembly_LptC-rel"/>
</dbReference>
<dbReference type="NCBIfam" id="TIGR04409">
    <property type="entry name" value="LptC_YrbK"/>
    <property type="match status" value="1"/>
</dbReference>
<dbReference type="PANTHER" id="PTHR37481">
    <property type="entry name" value="LIPOPOLYSACCHARIDE EXPORT SYSTEM PROTEIN LPTC"/>
    <property type="match status" value="1"/>
</dbReference>
<dbReference type="InterPro" id="IPR052363">
    <property type="entry name" value="LPS_export_LptC"/>
</dbReference>
<protein>
    <recommendedName>
        <fullName evidence="8">LPS export ABC transporter periplasmic protein LptC</fullName>
    </recommendedName>
</protein>
<accession>A0A9W6FWN1</accession>
<dbReference type="GO" id="GO:0017089">
    <property type="term" value="F:glycolipid transfer activity"/>
    <property type="evidence" value="ECO:0007669"/>
    <property type="project" value="TreeGrafter"/>
</dbReference>
<organism evidence="6 7">
    <name type="scientific">Desulforhabdus amnigena</name>
    <dbReference type="NCBI Taxonomy" id="40218"/>
    <lineage>
        <taxon>Bacteria</taxon>
        <taxon>Pseudomonadati</taxon>
        <taxon>Thermodesulfobacteriota</taxon>
        <taxon>Syntrophobacteria</taxon>
        <taxon>Syntrophobacterales</taxon>
        <taxon>Syntrophobacteraceae</taxon>
        <taxon>Desulforhabdus</taxon>
    </lineage>
</organism>
<keyword evidence="1" id="KW-1003">Cell membrane</keyword>